<proteinExistence type="predicted"/>
<dbReference type="RefSeq" id="WP_048694689.1">
    <property type="nucleotide sequence ID" value="NZ_HG764815.1"/>
</dbReference>
<dbReference type="Proteomes" id="UP000035763">
    <property type="component" value="Unassembled WGS sequence"/>
</dbReference>
<comment type="caution">
    <text evidence="2">The sequence shown here is derived from an EMBL/GenBank/DDBJ whole genome shotgun (WGS) entry which is preliminary data.</text>
</comment>
<accession>W6JZB8</accession>
<dbReference type="OrthoDB" id="39703at2"/>
<dbReference type="STRING" id="1193182.BN11_370004"/>
<sequence>MNKLGRIRPDGKAVVFSSRASNLVTGDTNGQRDVFIRDLVANTTKRISLTGTGGQVHDAYPGVDYSTDGKKIGWFRNECDTAACSSGTGYLMQWSAATGKSVVVAAKSWSESPFSIGPIRAGLNAVGVSSVGEHDGDISIATPTSEVYGFDCETCAFDIAASGTVGALGESTNLKVHQGQDVADVACQPDGYLRGRHHPGRRQDRVQRRILEQPDLAAGVPVRHGRHHRDRRQPPDGAVRRLPGSARAGAAADQGGVETDYLGVTRKTWSVLPLAVRTYRDPSGA</sequence>
<evidence type="ECO:0000313" key="2">
    <source>
        <dbReference type="EMBL" id="CCH74045.1"/>
    </source>
</evidence>
<evidence type="ECO:0000313" key="3">
    <source>
        <dbReference type="Proteomes" id="UP000035763"/>
    </source>
</evidence>
<protein>
    <submittedName>
        <fullName evidence="2">Uncharacterized protein</fullName>
    </submittedName>
</protein>
<evidence type="ECO:0000256" key="1">
    <source>
        <dbReference type="SAM" id="MobiDB-lite"/>
    </source>
</evidence>
<name>W6JZB8_9MICO</name>
<organism evidence="2 3">
    <name type="scientific">Nostocoides australiense Ben110</name>
    <dbReference type="NCBI Taxonomy" id="1193182"/>
    <lineage>
        <taxon>Bacteria</taxon>
        <taxon>Bacillati</taxon>
        <taxon>Actinomycetota</taxon>
        <taxon>Actinomycetes</taxon>
        <taxon>Micrococcales</taxon>
        <taxon>Intrasporangiaceae</taxon>
        <taxon>Nostocoides</taxon>
    </lineage>
</organism>
<reference evidence="2 3" key="1">
    <citation type="journal article" date="2013" name="ISME J.">
        <title>A metabolic model for members of the genus Tetrasphaera involved in enhanced biological phosphorus removal.</title>
        <authorList>
            <person name="Kristiansen R."/>
            <person name="Nguyen H.T.T."/>
            <person name="Saunders A.M."/>
            <person name="Nielsen J.L."/>
            <person name="Wimmer R."/>
            <person name="Le V.Q."/>
            <person name="McIlroy S.J."/>
            <person name="Petrovski S."/>
            <person name="Seviour R.J."/>
            <person name="Calteau A."/>
            <person name="Nielsen K.L."/>
            <person name="Nielsen P.H."/>
        </authorList>
    </citation>
    <scope>NUCLEOTIDE SEQUENCE [LARGE SCALE GENOMIC DNA]</scope>
    <source>
        <strain evidence="2 3">Ben110</strain>
    </source>
</reference>
<dbReference type="EMBL" id="CAJA01000301">
    <property type="protein sequence ID" value="CCH74045.1"/>
    <property type="molecule type" value="Genomic_DNA"/>
</dbReference>
<dbReference type="AlphaFoldDB" id="W6JZB8"/>
<gene>
    <name evidence="2" type="ORF">BN11_370004</name>
</gene>
<keyword evidence="3" id="KW-1185">Reference proteome</keyword>
<feature type="region of interest" description="Disordered" evidence="1">
    <location>
        <begin position="220"/>
        <end position="254"/>
    </location>
</feature>